<accession>A0A1W2B6X0</accession>
<dbReference type="Pfam" id="PF05168">
    <property type="entry name" value="HEPN"/>
    <property type="match status" value="1"/>
</dbReference>
<dbReference type="STRING" id="475255.SAMN04488101_102189"/>
<sequence>MKKKKRPRINAQNNEPNTITSELKGLTNFITRQIQTEKIICFGSTIKSAKNIICFEHKEGETAAQKLNKYYILLIPSIEEKQADIVIQQRMEQELKHRAEVTIIVHRMLEINLALQNGDSFFTTIYKKGTLLHDSENEPFVAPKEGAEISKRITNRESSWYKWFELSENFLSGARFYAKKHKNSLAIFMLHQTLQHCYSGMLRVLIGYRTNSNSLSRLLKLIENVLPESKFSSAYDTPENTRLTKLLLKGFGDARYNDKFEASQEEVATLISRIEQILQDANTTCLNKIELIKQGSAPYTA</sequence>
<evidence type="ECO:0000313" key="2">
    <source>
        <dbReference type="EMBL" id="SMC68725.1"/>
    </source>
</evidence>
<dbReference type="Gene3D" id="1.20.120.330">
    <property type="entry name" value="Nucleotidyltransferases domain 2"/>
    <property type="match status" value="1"/>
</dbReference>
<dbReference type="InterPro" id="IPR007842">
    <property type="entry name" value="HEPN_dom"/>
</dbReference>
<dbReference type="Proteomes" id="UP000192678">
    <property type="component" value="Unassembled WGS sequence"/>
</dbReference>
<name>A0A1W2B6X0_9SPHI</name>
<feature type="domain" description="HEPN" evidence="1">
    <location>
        <begin position="164"/>
        <end position="277"/>
    </location>
</feature>
<proteinExistence type="predicted"/>
<dbReference type="PROSITE" id="PS50910">
    <property type="entry name" value="HEPN"/>
    <property type="match status" value="1"/>
</dbReference>
<evidence type="ECO:0000259" key="1">
    <source>
        <dbReference type="PROSITE" id="PS50910"/>
    </source>
</evidence>
<keyword evidence="3" id="KW-1185">Reference proteome</keyword>
<dbReference type="RefSeq" id="WP_084287783.1">
    <property type="nucleotide sequence ID" value="NZ_FWYB01000002.1"/>
</dbReference>
<reference evidence="2 3" key="1">
    <citation type="submission" date="2017-04" db="EMBL/GenBank/DDBJ databases">
        <authorList>
            <person name="Afonso C.L."/>
            <person name="Miller P.J."/>
            <person name="Scott M.A."/>
            <person name="Spackman E."/>
            <person name="Goraichik I."/>
            <person name="Dimitrov K.M."/>
            <person name="Suarez D.L."/>
            <person name="Swayne D.E."/>
        </authorList>
    </citation>
    <scope>NUCLEOTIDE SEQUENCE [LARGE SCALE GENOMIC DNA]</scope>
    <source>
        <strain evidence="2 3">DSM 19625</strain>
    </source>
</reference>
<protein>
    <submittedName>
        <fullName evidence="2">HEPN domain-containing protein</fullName>
    </submittedName>
</protein>
<gene>
    <name evidence="2" type="ORF">SAMN04488101_102189</name>
</gene>
<dbReference type="OrthoDB" id="634374at2"/>
<dbReference type="EMBL" id="FWYB01000002">
    <property type="protein sequence ID" value="SMC68725.1"/>
    <property type="molecule type" value="Genomic_DNA"/>
</dbReference>
<dbReference type="SUPFAM" id="SSF81593">
    <property type="entry name" value="Nucleotidyltransferase substrate binding subunit/domain"/>
    <property type="match status" value="1"/>
</dbReference>
<organism evidence="2 3">
    <name type="scientific">Pedobacter nyackensis</name>
    <dbReference type="NCBI Taxonomy" id="475255"/>
    <lineage>
        <taxon>Bacteria</taxon>
        <taxon>Pseudomonadati</taxon>
        <taxon>Bacteroidota</taxon>
        <taxon>Sphingobacteriia</taxon>
        <taxon>Sphingobacteriales</taxon>
        <taxon>Sphingobacteriaceae</taxon>
        <taxon>Pedobacter</taxon>
    </lineage>
</organism>
<evidence type="ECO:0000313" key="3">
    <source>
        <dbReference type="Proteomes" id="UP000192678"/>
    </source>
</evidence>
<dbReference type="SMART" id="SM00748">
    <property type="entry name" value="HEPN"/>
    <property type="match status" value="1"/>
</dbReference>
<dbReference type="AlphaFoldDB" id="A0A1W2B6X0"/>